<accession>A0AAD5VVH3</accession>
<feature type="domain" description="Protein kinase" evidence="10">
    <location>
        <begin position="128"/>
        <end position="408"/>
    </location>
</feature>
<dbReference type="Pfam" id="PF00069">
    <property type="entry name" value="Pkinase"/>
    <property type="match status" value="1"/>
</dbReference>
<dbReference type="SUPFAM" id="SSF56112">
    <property type="entry name" value="Protein kinase-like (PK-like)"/>
    <property type="match status" value="1"/>
</dbReference>
<dbReference type="PROSITE" id="PS00108">
    <property type="entry name" value="PROTEIN_KINASE_ST"/>
    <property type="match status" value="1"/>
</dbReference>
<evidence type="ECO:0000256" key="5">
    <source>
        <dbReference type="ARBA" id="ARBA00022777"/>
    </source>
</evidence>
<feature type="compositionally biased region" description="Polar residues" evidence="9">
    <location>
        <begin position="96"/>
        <end position="105"/>
    </location>
</feature>
<gene>
    <name evidence="11" type="ORF">NP233_g4009</name>
</gene>
<dbReference type="PANTHER" id="PTHR24356">
    <property type="entry name" value="SERINE/THREONINE-PROTEIN KINASE"/>
    <property type="match status" value="1"/>
</dbReference>
<evidence type="ECO:0000256" key="6">
    <source>
        <dbReference type="ARBA" id="ARBA00022840"/>
    </source>
</evidence>
<evidence type="ECO:0000256" key="4">
    <source>
        <dbReference type="ARBA" id="ARBA00022741"/>
    </source>
</evidence>
<reference evidence="11" key="1">
    <citation type="submission" date="2022-07" db="EMBL/GenBank/DDBJ databases">
        <title>Genome Sequence of Leucocoprinus birnbaumii.</title>
        <authorList>
            <person name="Buettner E."/>
        </authorList>
    </citation>
    <scope>NUCLEOTIDE SEQUENCE</scope>
    <source>
        <strain evidence="11">VT141</strain>
    </source>
</reference>
<evidence type="ECO:0000259" key="10">
    <source>
        <dbReference type="PROSITE" id="PS50011"/>
    </source>
</evidence>
<dbReference type="Gene3D" id="1.10.510.10">
    <property type="entry name" value="Transferase(Phosphotransferase) domain 1"/>
    <property type="match status" value="1"/>
</dbReference>
<evidence type="ECO:0000256" key="3">
    <source>
        <dbReference type="ARBA" id="ARBA00022679"/>
    </source>
</evidence>
<keyword evidence="4" id="KW-0547">Nucleotide-binding</keyword>
<name>A0AAD5VVH3_9AGAR</name>
<comment type="caution">
    <text evidence="11">The sequence shown here is derived from an EMBL/GenBank/DDBJ whole genome shotgun (WGS) entry which is preliminary data.</text>
</comment>
<comment type="catalytic activity">
    <reaction evidence="7">
        <text>L-threonyl-[protein] + ATP = O-phospho-L-threonyl-[protein] + ADP + H(+)</text>
        <dbReference type="Rhea" id="RHEA:46608"/>
        <dbReference type="Rhea" id="RHEA-COMP:11060"/>
        <dbReference type="Rhea" id="RHEA-COMP:11605"/>
        <dbReference type="ChEBI" id="CHEBI:15378"/>
        <dbReference type="ChEBI" id="CHEBI:30013"/>
        <dbReference type="ChEBI" id="CHEBI:30616"/>
        <dbReference type="ChEBI" id="CHEBI:61977"/>
        <dbReference type="ChEBI" id="CHEBI:456216"/>
        <dbReference type="EC" id="2.7.11.1"/>
    </reaction>
</comment>
<evidence type="ECO:0000313" key="12">
    <source>
        <dbReference type="Proteomes" id="UP001213000"/>
    </source>
</evidence>
<dbReference type="GO" id="GO:0004674">
    <property type="term" value="F:protein serine/threonine kinase activity"/>
    <property type="evidence" value="ECO:0007669"/>
    <property type="project" value="UniProtKB-KW"/>
</dbReference>
<keyword evidence="3" id="KW-0808">Transferase</keyword>
<evidence type="ECO:0000256" key="8">
    <source>
        <dbReference type="ARBA" id="ARBA00048679"/>
    </source>
</evidence>
<evidence type="ECO:0000256" key="2">
    <source>
        <dbReference type="ARBA" id="ARBA00022527"/>
    </source>
</evidence>
<keyword evidence="5" id="KW-0418">Kinase</keyword>
<dbReference type="GO" id="GO:0035556">
    <property type="term" value="P:intracellular signal transduction"/>
    <property type="evidence" value="ECO:0007669"/>
    <property type="project" value="TreeGrafter"/>
</dbReference>
<organism evidence="11 12">
    <name type="scientific">Leucocoprinus birnbaumii</name>
    <dbReference type="NCBI Taxonomy" id="56174"/>
    <lineage>
        <taxon>Eukaryota</taxon>
        <taxon>Fungi</taxon>
        <taxon>Dikarya</taxon>
        <taxon>Basidiomycota</taxon>
        <taxon>Agaricomycotina</taxon>
        <taxon>Agaricomycetes</taxon>
        <taxon>Agaricomycetidae</taxon>
        <taxon>Agaricales</taxon>
        <taxon>Agaricineae</taxon>
        <taxon>Agaricaceae</taxon>
        <taxon>Leucocoprinus</taxon>
    </lineage>
</organism>
<sequence length="428" mass="47763">MVIMTLKQRTLSRAQITSTSWSTDDDLQLPSGIASSSNDSNTYPAHFQDARSEDIAVSSSSSDTSDTTPPTSPELLSPSHSQASKLAKTNDEGDPSTGQPQSKSSPRVPLNPLSLFDCEDEFLRALKLESLVPIATGGFGKVWKATGVKGKVFALKLIERRSGQEALIRRELRALRYARGSPWAVGIHYIEMVDKHLLLVMDYYHGGDLMDMWEDIGGPFDSDLAIFWAAELILAIHDLHLRGIVHRDIKFENIMLEEGHVRIIDFGLAVTLDHDQVPQEPEYDLFHRLKAGKHDSFPLLQLSKCNPHVLFGPTGTPGYIPPEVLANHGYSFGVDYYAMGVVLHGMLADSLPYPLCSEGETYEYDYTKLCIDVDNILEPIERDFLEQVLSSNPNKRPSLRLMKAHPIFNHIDWDALAKGELEPPGYYD</sequence>
<keyword evidence="12" id="KW-1185">Reference proteome</keyword>
<feature type="compositionally biased region" description="Polar residues" evidence="9">
    <location>
        <begin position="33"/>
        <end position="43"/>
    </location>
</feature>
<dbReference type="AlphaFoldDB" id="A0AAD5VVH3"/>
<dbReference type="InterPro" id="IPR008271">
    <property type="entry name" value="Ser/Thr_kinase_AS"/>
</dbReference>
<keyword evidence="6" id="KW-0067">ATP-binding</keyword>
<evidence type="ECO:0000256" key="1">
    <source>
        <dbReference type="ARBA" id="ARBA00012513"/>
    </source>
</evidence>
<dbReference type="Proteomes" id="UP001213000">
    <property type="component" value="Unassembled WGS sequence"/>
</dbReference>
<feature type="region of interest" description="Disordered" evidence="9">
    <location>
        <begin position="14"/>
        <end position="110"/>
    </location>
</feature>
<keyword evidence="2" id="KW-0723">Serine/threonine-protein kinase</keyword>
<dbReference type="EC" id="2.7.11.1" evidence="1"/>
<evidence type="ECO:0000313" key="11">
    <source>
        <dbReference type="EMBL" id="KAJ3571046.1"/>
    </source>
</evidence>
<feature type="compositionally biased region" description="Low complexity" evidence="9">
    <location>
        <begin position="58"/>
        <end position="81"/>
    </location>
</feature>
<dbReference type="GO" id="GO:0005524">
    <property type="term" value="F:ATP binding"/>
    <property type="evidence" value="ECO:0007669"/>
    <property type="project" value="UniProtKB-KW"/>
</dbReference>
<dbReference type="PANTHER" id="PTHR24356:SF1">
    <property type="entry name" value="SERINE_THREONINE-PROTEIN KINASE GREATWALL"/>
    <property type="match status" value="1"/>
</dbReference>
<comment type="catalytic activity">
    <reaction evidence="8">
        <text>L-seryl-[protein] + ATP = O-phospho-L-seryl-[protein] + ADP + H(+)</text>
        <dbReference type="Rhea" id="RHEA:17989"/>
        <dbReference type="Rhea" id="RHEA-COMP:9863"/>
        <dbReference type="Rhea" id="RHEA-COMP:11604"/>
        <dbReference type="ChEBI" id="CHEBI:15378"/>
        <dbReference type="ChEBI" id="CHEBI:29999"/>
        <dbReference type="ChEBI" id="CHEBI:30616"/>
        <dbReference type="ChEBI" id="CHEBI:83421"/>
        <dbReference type="ChEBI" id="CHEBI:456216"/>
        <dbReference type="EC" id="2.7.11.1"/>
    </reaction>
</comment>
<evidence type="ECO:0000256" key="9">
    <source>
        <dbReference type="SAM" id="MobiDB-lite"/>
    </source>
</evidence>
<dbReference type="EMBL" id="JANIEX010000205">
    <property type="protein sequence ID" value="KAJ3571046.1"/>
    <property type="molecule type" value="Genomic_DNA"/>
</dbReference>
<dbReference type="InterPro" id="IPR000719">
    <property type="entry name" value="Prot_kinase_dom"/>
</dbReference>
<dbReference type="InterPro" id="IPR011009">
    <property type="entry name" value="Kinase-like_dom_sf"/>
</dbReference>
<protein>
    <recommendedName>
        <fullName evidence="1">non-specific serine/threonine protein kinase</fullName>
        <ecNumber evidence="1">2.7.11.1</ecNumber>
    </recommendedName>
</protein>
<evidence type="ECO:0000256" key="7">
    <source>
        <dbReference type="ARBA" id="ARBA00047899"/>
    </source>
</evidence>
<dbReference type="PROSITE" id="PS50011">
    <property type="entry name" value="PROTEIN_KINASE_DOM"/>
    <property type="match status" value="1"/>
</dbReference>
<dbReference type="Gene3D" id="3.30.200.20">
    <property type="entry name" value="Phosphorylase Kinase, domain 1"/>
    <property type="match status" value="1"/>
</dbReference>
<dbReference type="SMART" id="SM00220">
    <property type="entry name" value="S_TKc"/>
    <property type="match status" value="1"/>
</dbReference>
<proteinExistence type="predicted"/>
<dbReference type="InterPro" id="IPR050236">
    <property type="entry name" value="Ser_Thr_kinase_AGC"/>
</dbReference>